<keyword evidence="4 8" id="KW-0999">Mitochondrion inner membrane</keyword>
<dbReference type="Gene3D" id="3.30.460.10">
    <property type="entry name" value="Beta Polymerase, domain 2"/>
    <property type="match status" value="1"/>
</dbReference>
<dbReference type="InterPro" id="IPR040152">
    <property type="entry name" value="Atp25"/>
</dbReference>
<dbReference type="GO" id="GO:0005743">
    <property type="term" value="C:mitochondrial inner membrane"/>
    <property type="evidence" value="ECO:0007669"/>
    <property type="project" value="UniProtKB-SubCell"/>
</dbReference>
<evidence type="ECO:0000256" key="9">
    <source>
        <dbReference type="SAM" id="MobiDB-lite"/>
    </source>
</evidence>
<comment type="subcellular location">
    <subcellularLocation>
        <location evidence="2 8">Mitochondrion inner membrane</location>
        <topology evidence="2 8">Peripheral membrane protein</topology>
        <orientation evidence="2 8">Matrix side</orientation>
    </subcellularLocation>
</comment>
<dbReference type="FunFam" id="3.30.460.10:FF:000044">
    <property type="entry name" value="ATPase synthesis protein 25, mitochondrial"/>
    <property type="match status" value="1"/>
</dbReference>
<dbReference type="OrthoDB" id="107372at2759"/>
<feature type="region of interest" description="Disordered" evidence="9">
    <location>
        <begin position="319"/>
        <end position="363"/>
    </location>
</feature>
<protein>
    <recommendedName>
        <fullName evidence="8">ATPase synthesis protein 25</fullName>
    </recommendedName>
</protein>
<keyword evidence="11" id="KW-1185">Reference proteome</keyword>
<sequence>MALPTTALRSLACTSCRQRALRSFIASIGGPSSTIPPPPPPLQRRAFSDHPTKRNEARERLRQREEHVLNDINDIETDTPTRPATLLTTNSSDSSTQPSDTPDSTPWYLQPAHQPLPTNHPSPLLARQQLPPLPANPPPILHPLLTHLSDNLGLDDLTLLDLRSLHPSPALGPNLLMILSTARSEKHLHVSADRLCRHLRSEPYFLTPFADGLLGRNELKLKVRRRAKRMRLVAGVGGKGMGGGEGEVEEGVRSGWVCVNVGRVEGGEIPGGEVEQGEREGFVGFGKKAGGSGIVVQMLTEEKREELGLERLWEGMLRRSSREKEEAELREVESRKDPGITVDNSDIRTTGEMNPHKAADMQT</sequence>
<accession>A0A4V5N5Y2</accession>
<evidence type="ECO:0000313" key="11">
    <source>
        <dbReference type="Proteomes" id="UP000308549"/>
    </source>
</evidence>
<comment type="function">
    <text evidence="8">Mitochondrial mRNA stabilization factor.</text>
</comment>
<gene>
    <name evidence="10" type="ORF">B0A50_00565</name>
</gene>
<comment type="function">
    <text evidence="1">Probable mitochondrial mRNA stabilization factor.</text>
</comment>
<feature type="compositionally biased region" description="Polar residues" evidence="9">
    <location>
        <begin position="342"/>
        <end position="352"/>
    </location>
</feature>
<evidence type="ECO:0000256" key="8">
    <source>
        <dbReference type="RuleBase" id="RU367062"/>
    </source>
</evidence>
<evidence type="ECO:0000256" key="1">
    <source>
        <dbReference type="ARBA" id="ARBA00003470"/>
    </source>
</evidence>
<dbReference type="GO" id="GO:0140053">
    <property type="term" value="P:mitochondrial gene expression"/>
    <property type="evidence" value="ECO:0007669"/>
    <property type="project" value="UniProtKB-UniRule"/>
</dbReference>
<feature type="compositionally biased region" description="Basic and acidic residues" evidence="9">
    <location>
        <begin position="354"/>
        <end position="363"/>
    </location>
</feature>
<dbReference type="Proteomes" id="UP000308549">
    <property type="component" value="Unassembled WGS sequence"/>
</dbReference>
<evidence type="ECO:0000256" key="2">
    <source>
        <dbReference type="ARBA" id="ARBA00004443"/>
    </source>
</evidence>
<dbReference type="InterPro" id="IPR043519">
    <property type="entry name" value="NT_sf"/>
</dbReference>
<comment type="caution">
    <text evidence="10">The sequence shown here is derived from an EMBL/GenBank/DDBJ whole genome shotgun (WGS) entry which is preliminary data.</text>
</comment>
<evidence type="ECO:0000256" key="6">
    <source>
        <dbReference type="ARBA" id="ARBA00023128"/>
    </source>
</evidence>
<keyword evidence="7 8" id="KW-0472">Membrane</keyword>
<comment type="similarity">
    <text evidence="3 8">Belongs to the ATP25 family.</text>
</comment>
<keyword evidence="5 8" id="KW-0809">Transit peptide</keyword>
<evidence type="ECO:0000256" key="7">
    <source>
        <dbReference type="ARBA" id="ARBA00023136"/>
    </source>
</evidence>
<feature type="compositionally biased region" description="Basic and acidic residues" evidence="9">
    <location>
        <begin position="319"/>
        <end position="338"/>
    </location>
</feature>
<evidence type="ECO:0000256" key="5">
    <source>
        <dbReference type="ARBA" id="ARBA00022946"/>
    </source>
</evidence>
<name>A0A4V5N5Y2_9PEZI</name>
<reference evidence="10 11" key="1">
    <citation type="submission" date="2017-03" db="EMBL/GenBank/DDBJ databases">
        <title>Genomes of endolithic fungi from Antarctica.</title>
        <authorList>
            <person name="Coleine C."/>
            <person name="Masonjones S."/>
            <person name="Stajich J.E."/>
        </authorList>
    </citation>
    <scope>NUCLEOTIDE SEQUENCE [LARGE SCALE GENOMIC DNA]</scope>
    <source>
        <strain evidence="10 11">CCFEE 6315</strain>
    </source>
</reference>
<dbReference type="EMBL" id="NAJL01000002">
    <property type="protein sequence ID" value="TKA33729.1"/>
    <property type="molecule type" value="Genomic_DNA"/>
</dbReference>
<dbReference type="AlphaFoldDB" id="A0A4V5N5Y2"/>
<proteinExistence type="inferred from homology"/>
<feature type="compositionally biased region" description="Basic and acidic residues" evidence="9">
    <location>
        <begin position="46"/>
        <end position="69"/>
    </location>
</feature>
<evidence type="ECO:0000313" key="10">
    <source>
        <dbReference type="EMBL" id="TKA33729.1"/>
    </source>
</evidence>
<feature type="compositionally biased region" description="Low complexity" evidence="9">
    <location>
        <begin position="85"/>
        <end position="106"/>
    </location>
</feature>
<dbReference type="GO" id="GO:0048255">
    <property type="term" value="P:mRNA stabilization"/>
    <property type="evidence" value="ECO:0007669"/>
    <property type="project" value="TreeGrafter"/>
</dbReference>
<keyword evidence="6 8" id="KW-0496">Mitochondrion</keyword>
<dbReference type="PANTHER" id="PTHR28087">
    <property type="entry name" value="ATPASE SYNTHESIS PROTEIN 25, MITOCHONDRIAL"/>
    <property type="match status" value="1"/>
</dbReference>
<organism evidence="10 11">
    <name type="scientific">Salinomyces thailandicus</name>
    <dbReference type="NCBI Taxonomy" id="706561"/>
    <lineage>
        <taxon>Eukaryota</taxon>
        <taxon>Fungi</taxon>
        <taxon>Dikarya</taxon>
        <taxon>Ascomycota</taxon>
        <taxon>Pezizomycotina</taxon>
        <taxon>Dothideomycetes</taxon>
        <taxon>Dothideomycetidae</taxon>
        <taxon>Mycosphaerellales</taxon>
        <taxon>Teratosphaeriaceae</taxon>
        <taxon>Salinomyces</taxon>
    </lineage>
</organism>
<evidence type="ECO:0000256" key="3">
    <source>
        <dbReference type="ARBA" id="ARBA00010787"/>
    </source>
</evidence>
<evidence type="ECO:0000256" key="4">
    <source>
        <dbReference type="ARBA" id="ARBA00022792"/>
    </source>
</evidence>
<dbReference type="PANTHER" id="PTHR28087:SF1">
    <property type="entry name" value="ATPASE SYNTHESIS PROTEIN 25, MITOCHONDRIAL"/>
    <property type="match status" value="1"/>
</dbReference>
<feature type="region of interest" description="Disordered" evidence="9">
    <location>
        <begin position="27"/>
        <end position="121"/>
    </location>
</feature>